<feature type="region of interest" description="Disordered" evidence="1">
    <location>
        <begin position="55"/>
        <end position="83"/>
    </location>
</feature>
<comment type="caution">
    <text evidence="2">The sequence shown here is derived from an EMBL/GenBank/DDBJ whole genome shotgun (WGS) entry which is preliminary data.</text>
</comment>
<evidence type="ECO:0000313" key="3">
    <source>
        <dbReference type="Proteomes" id="UP000235145"/>
    </source>
</evidence>
<evidence type="ECO:0000256" key="1">
    <source>
        <dbReference type="SAM" id="MobiDB-lite"/>
    </source>
</evidence>
<evidence type="ECO:0000313" key="2">
    <source>
        <dbReference type="EMBL" id="KAJ0202680.1"/>
    </source>
</evidence>
<dbReference type="AlphaFoldDB" id="A0A9R1VDB4"/>
<gene>
    <name evidence="2" type="ORF">LSAT_V11C500281570</name>
</gene>
<accession>A0A9R1VDB4</accession>
<dbReference type="Proteomes" id="UP000235145">
    <property type="component" value="Unassembled WGS sequence"/>
</dbReference>
<dbReference type="EMBL" id="NBSK02000005">
    <property type="protein sequence ID" value="KAJ0202680.1"/>
    <property type="molecule type" value="Genomic_DNA"/>
</dbReference>
<sequence length="83" mass="9054">MPQRSLWKGNLSIFLARNKARVLFGQAIDSITEPNKIIPLVLSIHLSQHTPGWDGGLGTFAESMPSVPPKGRSWADPAPKHKG</sequence>
<name>A0A9R1VDB4_LACSA</name>
<proteinExistence type="predicted"/>
<protein>
    <submittedName>
        <fullName evidence="2">Uncharacterized protein</fullName>
    </submittedName>
</protein>
<reference evidence="2 3" key="1">
    <citation type="journal article" date="2017" name="Nat. Commun.">
        <title>Genome assembly with in vitro proximity ligation data and whole-genome triplication in lettuce.</title>
        <authorList>
            <person name="Reyes-Chin-Wo S."/>
            <person name="Wang Z."/>
            <person name="Yang X."/>
            <person name="Kozik A."/>
            <person name="Arikit S."/>
            <person name="Song C."/>
            <person name="Xia L."/>
            <person name="Froenicke L."/>
            <person name="Lavelle D.O."/>
            <person name="Truco M.J."/>
            <person name="Xia R."/>
            <person name="Zhu S."/>
            <person name="Xu C."/>
            <person name="Xu H."/>
            <person name="Xu X."/>
            <person name="Cox K."/>
            <person name="Korf I."/>
            <person name="Meyers B.C."/>
            <person name="Michelmore R.W."/>
        </authorList>
    </citation>
    <scope>NUCLEOTIDE SEQUENCE [LARGE SCALE GENOMIC DNA]</scope>
    <source>
        <strain evidence="3">cv. Salinas</strain>
        <tissue evidence="2">Seedlings</tissue>
    </source>
</reference>
<keyword evidence="3" id="KW-1185">Reference proteome</keyword>
<organism evidence="2 3">
    <name type="scientific">Lactuca sativa</name>
    <name type="common">Garden lettuce</name>
    <dbReference type="NCBI Taxonomy" id="4236"/>
    <lineage>
        <taxon>Eukaryota</taxon>
        <taxon>Viridiplantae</taxon>
        <taxon>Streptophyta</taxon>
        <taxon>Embryophyta</taxon>
        <taxon>Tracheophyta</taxon>
        <taxon>Spermatophyta</taxon>
        <taxon>Magnoliopsida</taxon>
        <taxon>eudicotyledons</taxon>
        <taxon>Gunneridae</taxon>
        <taxon>Pentapetalae</taxon>
        <taxon>asterids</taxon>
        <taxon>campanulids</taxon>
        <taxon>Asterales</taxon>
        <taxon>Asteraceae</taxon>
        <taxon>Cichorioideae</taxon>
        <taxon>Cichorieae</taxon>
        <taxon>Lactucinae</taxon>
        <taxon>Lactuca</taxon>
    </lineage>
</organism>